<evidence type="ECO:0000313" key="2">
    <source>
        <dbReference type="Proteomes" id="UP001372338"/>
    </source>
</evidence>
<keyword evidence="2" id="KW-1185">Reference proteome</keyword>
<name>A0AAN9FJD2_CROPI</name>
<evidence type="ECO:0000313" key="1">
    <source>
        <dbReference type="EMBL" id="KAK7273988.1"/>
    </source>
</evidence>
<gene>
    <name evidence="1" type="ORF">RIF29_15057</name>
</gene>
<dbReference type="EMBL" id="JAYWIO010000003">
    <property type="protein sequence ID" value="KAK7273988.1"/>
    <property type="molecule type" value="Genomic_DNA"/>
</dbReference>
<organism evidence="1 2">
    <name type="scientific">Crotalaria pallida</name>
    <name type="common">Smooth rattlebox</name>
    <name type="synonym">Crotalaria striata</name>
    <dbReference type="NCBI Taxonomy" id="3830"/>
    <lineage>
        <taxon>Eukaryota</taxon>
        <taxon>Viridiplantae</taxon>
        <taxon>Streptophyta</taxon>
        <taxon>Embryophyta</taxon>
        <taxon>Tracheophyta</taxon>
        <taxon>Spermatophyta</taxon>
        <taxon>Magnoliopsida</taxon>
        <taxon>eudicotyledons</taxon>
        <taxon>Gunneridae</taxon>
        <taxon>Pentapetalae</taxon>
        <taxon>rosids</taxon>
        <taxon>fabids</taxon>
        <taxon>Fabales</taxon>
        <taxon>Fabaceae</taxon>
        <taxon>Papilionoideae</taxon>
        <taxon>50 kb inversion clade</taxon>
        <taxon>genistoids sensu lato</taxon>
        <taxon>core genistoids</taxon>
        <taxon>Crotalarieae</taxon>
        <taxon>Crotalaria</taxon>
    </lineage>
</organism>
<reference evidence="1 2" key="1">
    <citation type="submission" date="2024-01" db="EMBL/GenBank/DDBJ databases">
        <title>The genomes of 5 underutilized Papilionoideae crops provide insights into root nodulation and disease resistanc.</title>
        <authorList>
            <person name="Yuan L."/>
        </authorList>
    </citation>
    <scope>NUCLEOTIDE SEQUENCE [LARGE SCALE GENOMIC DNA]</scope>
    <source>
        <strain evidence="1">ZHUSHIDOU_FW_LH</strain>
        <tissue evidence="1">Leaf</tissue>
    </source>
</reference>
<protein>
    <submittedName>
        <fullName evidence="1">Uncharacterized protein</fullName>
    </submittedName>
</protein>
<dbReference type="Proteomes" id="UP001372338">
    <property type="component" value="Unassembled WGS sequence"/>
</dbReference>
<comment type="caution">
    <text evidence="1">The sequence shown here is derived from an EMBL/GenBank/DDBJ whole genome shotgun (WGS) entry which is preliminary data.</text>
</comment>
<proteinExistence type="predicted"/>
<sequence length="123" mass="14116">MKGYILYDLSSRETFVSRNVAFYGCVFPFSDVIHPSASIDSVLPPTHNDPTFDMIASNFDFLQDHSNPNRVQIPTPHPTKHHIPDFDVIELNSSQQPHSPHNSLPIVPIRKSSRLWFPPYYLQ</sequence>
<dbReference type="AlphaFoldDB" id="A0AAN9FJD2"/>
<accession>A0AAN9FJD2</accession>